<proteinExistence type="inferred from homology"/>
<comment type="cofactor">
    <cofactor evidence="2">
        <name>Mg(2+)</name>
        <dbReference type="ChEBI" id="CHEBI:18420"/>
    </cofactor>
</comment>
<evidence type="ECO:0000313" key="18">
    <source>
        <dbReference type="EMBL" id="APG28855.1"/>
    </source>
</evidence>
<feature type="binding site" evidence="14 15">
    <location>
        <position position="124"/>
    </location>
    <ligand>
        <name>a divalent metal cation</name>
        <dbReference type="ChEBI" id="CHEBI:60240"/>
    </ligand>
</feature>
<evidence type="ECO:0000256" key="14">
    <source>
        <dbReference type="HAMAP-Rule" id="MF_00052"/>
    </source>
</evidence>
<evidence type="ECO:0000313" key="19">
    <source>
        <dbReference type="Proteomes" id="UP000182517"/>
    </source>
</evidence>
<evidence type="ECO:0000256" key="12">
    <source>
        <dbReference type="ARBA" id="ARBA00022801"/>
    </source>
</evidence>
<evidence type="ECO:0000256" key="6">
    <source>
        <dbReference type="ARBA" id="ARBA00012180"/>
    </source>
</evidence>
<dbReference type="InterPro" id="IPR001352">
    <property type="entry name" value="RNase_HII/HIII"/>
</dbReference>
<dbReference type="PANTHER" id="PTHR10954">
    <property type="entry name" value="RIBONUCLEASE H2 SUBUNIT A"/>
    <property type="match status" value="1"/>
</dbReference>
<evidence type="ECO:0000256" key="11">
    <source>
        <dbReference type="ARBA" id="ARBA00022759"/>
    </source>
</evidence>
<keyword evidence="13 14" id="KW-0464">Manganese</keyword>
<dbReference type="PANTHER" id="PTHR10954:SF18">
    <property type="entry name" value="RIBONUCLEASE HII"/>
    <property type="match status" value="1"/>
</dbReference>
<dbReference type="FunFam" id="3.30.420.10:FF:000006">
    <property type="entry name" value="Ribonuclease HII"/>
    <property type="match status" value="1"/>
</dbReference>
<dbReference type="SUPFAM" id="SSF53098">
    <property type="entry name" value="Ribonuclease H-like"/>
    <property type="match status" value="1"/>
</dbReference>
<dbReference type="GO" id="GO:0043137">
    <property type="term" value="P:DNA replication, removal of RNA primer"/>
    <property type="evidence" value="ECO:0007669"/>
    <property type="project" value="TreeGrafter"/>
</dbReference>
<dbReference type="EC" id="3.1.26.4" evidence="6 14"/>
<evidence type="ECO:0000256" key="10">
    <source>
        <dbReference type="ARBA" id="ARBA00022723"/>
    </source>
</evidence>
<evidence type="ECO:0000256" key="3">
    <source>
        <dbReference type="ARBA" id="ARBA00004065"/>
    </source>
</evidence>
<feature type="binding site" evidence="14 15">
    <location>
        <position position="33"/>
    </location>
    <ligand>
        <name>a divalent metal cation</name>
        <dbReference type="ChEBI" id="CHEBI:60240"/>
    </ligand>
</feature>
<keyword evidence="19" id="KW-1185">Reference proteome</keyword>
<dbReference type="GO" id="GO:0032299">
    <property type="term" value="C:ribonuclease H2 complex"/>
    <property type="evidence" value="ECO:0007669"/>
    <property type="project" value="TreeGrafter"/>
</dbReference>
<keyword evidence="10 14" id="KW-0479">Metal-binding</keyword>
<evidence type="ECO:0000256" key="13">
    <source>
        <dbReference type="ARBA" id="ARBA00023211"/>
    </source>
</evidence>
<feature type="domain" description="RNase H type-2" evidence="17">
    <location>
        <begin position="26"/>
        <end position="215"/>
    </location>
</feature>
<keyword evidence="9 14" id="KW-0540">Nuclease</keyword>
<dbReference type="GO" id="GO:0006298">
    <property type="term" value="P:mismatch repair"/>
    <property type="evidence" value="ECO:0007669"/>
    <property type="project" value="TreeGrafter"/>
</dbReference>
<evidence type="ECO:0000256" key="4">
    <source>
        <dbReference type="ARBA" id="ARBA00004496"/>
    </source>
</evidence>
<keyword evidence="11 14" id="KW-0255">Endonuclease</keyword>
<gene>
    <name evidence="14" type="primary">rnhB</name>
    <name evidence="18" type="ORF">A7E78_14055</name>
</gene>
<dbReference type="HAMAP" id="MF_00052_B">
    <property type="entry name" value="RNase_HII_B"/>
    <property type="match status" value="1"/>
</dbReference>
<comment type="catalytic activity">
    <reaction evidence="1 14 15 16">
        <text>Endonucleolytic cleavage to 5'-phosphomonoester.</text>
        <dbReference type="EC" id="3.1.26.4"/>
    </reaction>
</comment>
<dbReference type="Proteomes" id="UP000182517">
    <property type="component" value="Chromosome"/>
</dbReference>
<organism evidence="18 19">
    <name type="scientific">Syntrophotalea acetylenivorans</name>
    <dbReference type="NCBI Taxonomy" id="1842532"/>
    <lineage>
        <taxon>Bacteria</taxon>
        <taxon>Pseudomonadati</taxon>
        <taxon>Thermodesulfobacteriota</taxon>
        <taxon>Desulfuromonadia</taxon>
        <taxon>Desulfuromonadales</taxon>
        <taxon>Syntrophotaleaceae</taxon>
        <taxon>Syntrophotalea</taxon>
    </lineage>
</organism>
<reference evidence="18 19" key="1">
    <citation type="journal article" date="2017" name="Genome Announc.">
        <title>Complete Genome Sequences of Two Acetylene-Fermenting Pelobacter acetylenicus Strains.</title>
        <authorList>
            <person name="Sutton J.M."/>
            <person name="Baesman S.M."/>
            <person name="Fierst J.L."/>
            <person name="Poret-Peterson A.T."/>
            <person name="Oremland R.S."/>
            <person name="Dunlap D.S."/>
            <person name="Akob D.M."/>
        </authorList>
    </citation>
    <scope>NUCLEOTIDE SEQUENCE [LARGE SCALE GENOMIC DNA]</scope>
    <source>
        <strain evidence="18 19">SFB93</strain>
    </source>
</reference>
<dbReference type="EMBL" id="CP015519">
    <property type="protein sequence ID" value="APG28855.1"/>
    <property type="molecule type" value="Genomic_DNA"/>
</dbReference>
<evidence type="ECO:0000256" key="2">
    <source>
        <dbReference type="ARBA" id="ARBA00001946"/>
    </source>
</evidence>
<sequence>MTLELFPPAEEHPLQFERRLQRQGYKLVAGIDEAGRGPLAGPVLAAAVVLPEHFELPGLTDSKKLSHAARERLFPLIRQQALAVGIGHASPAEIDQLNILQATLQAMLRAVSRLSPVPDYLLIDGITPLPHAIPQQTLKKGDSRSLSIAAASVIAKVVRDRLMVHYDRRFPGYGFSGHKGYGSAAHRQAIVDLGPCPIHRATFRGVKEYLPVRTSP</sequence>
<dbReference type="KEGG" id="pef:A7E78_14055"/>
<evidence type="ECO:0000256" key="7">
    <source>
        <dbReference type="ARBA" id="ARBA00019179"/>
    </source>
</evidence>
<dbReference type="InterPro" id="IPR036397">
    <property type="entry name" value="RNaseH_sf"/>
</dbReference>
<dbReference type="InterPro" id="IPR012337">
    <property type="entry name" value="RNaseH-like_sf"/>
</dbReference>
<dbReference type="InterPro" id="IPR024567">
    <property type="entry name" value="RNase_HII/HIII_dom"/>
</dbReference>
<comment type="cofactor">
    <cofactor evidence="14 15">
        <name>Mn(2+)</name>
        <dbReference type="ChEBI" id="CHEBI:29035"/>
    </cofactor>
    <cofactor evidence="14 15">
        <name>Mg(2+)</name>
        <dbReference type="ChEBI" id="CHEBI:18420"/>
    </cofactor>
    <text evidence="14 15">Manganese or magnesium. Binds 1 divalent metal ion per monomer in the absence of substrate. May bind a second metal ion after substrate binding.</text>
</comment>
<keyword evidence="8 14" id="KW-0963">Cytoplasm</keyword>
<dbReference type="InterPro" id="IPR022898">
    <property type="entry name" value="RNase_HII"/>
</dbReference>
<accession>A0A1L3GSI4</accession>
<evidence type="ECO:0000259" key="17">
    <source>
        <dbReference type="PROSITE" id="PS51975"/>
    </source>
</evidence>
<evidence type="ECO:0000256" key="5">
    <source>
        <dbReference type="ARBA" id="ARBA00007383"/>
    </source>
</evidence>
<name>A0A1L3GSI4_9BACT</name>
<evidence type="ECO:0000256" key="15">
    <source>
        <dbReference type="PROSITE-ProRule" id="PRU01319"/>
    </source>
</evidence>
<dbReference type="NCBIfam" id="NF000594">
    <property type="entry name" value="PRK00015.1-1"/>
    <property type="match status" value="1"/>
</dbReference>
<comment type="subcellular location">
    <subcellularLocation>
        <location evidence="4 14">Cytoplasm</location>
    </subcellularLocation>
</comment>
<dbReference type="GO" id="GO:0030145">
    <property type="term" value="F:manganese ion binding"/>
    <property type="evidence" value="ECO:0007669"/>
    <property type="project" value="UniProtKB-UniRule"/>
</dbReference>
<dbReference type="NCBIfam" id="NF000595">
    <property type="entry name" value="PRK00015.1-3"/>
    <property type="match status" value="1"/>
</dbReference>
<dbReference type="Pfam" id="PF01351">
    <property type="entry name" value="RNase_HII"/>
    <property type="match status" value="1"/>
</dbReference>
<dbReference type="Gene3D" id="3.30.420.10">
    <property type="entry name" value="Ribonuclease H-like superfamily/Ribonuclease H"/>
    <property type="match status" value="1"/>
</dbReference>
<protein>
    <recommendedName>
        <fullName evidence="7 14">Ribonuclease HII</fullName>
        <shortName evidence="14">RNase HII</shortName>
        <ecNumber evidence="6 14">3.1.26.4</ecNumber>
    </recommendedName>
</protein>
<evidence type="ECO:0000256" key="16">
    <source>
        <dbReference type="RuleBase" id="RU003515"/>
    </source>
</evidence>
<comment type="similarity">
    <text evidence="5 14 16">Belongs to the RNase HII family.</text>
</comment>
<dbReference type="PROSITE" id="PS51975">
    <property type="entry name" value="RNASE_H_2"/>
    <property type="match status" value="1"/>
</dbReference>
<evidence type="ECO:0000256" key="9">
    <source>
        <dbReference type="ARBA" id="ARBA00022722"/>
    </source>
</evidence>
<dbReference type="STRING" id="1842532.A7E78_14055"/>
<dbReference type="GO" id="GO:0005737">
    <property type="term" value="C:cytoplasm"/>
    <property type="evidence" value="ECO:0007669"/>
    <property type="project" value="UniProtKB-SubCell"/>
</dbReference>
<keyword evidence="12 14" id="KW-0378">Hydrolase</keyword>
<dbReference type="GO" id="GO:0003723">
    <property type="term" value="F:RNA binding"/>
    <property type="evidence" value="ECO:0007669"/>
    <property type="project" value="UniProtKB-UniRule"/>
</dbReference>
<feature type="binding site" evidence="14 15">
    <location>
        <position position="32"/>
    </location>
    <ligand>
        <name>a divalent metal cation</name>
        <dbReference type="ChEBI" id="CHEBI:60240"/>
    </ligand>
</feature>
<evidence type="ECO:0000256" key="1">
    <source>
        <dbReference type="ARBA" id="ARBA00000077"/>
    </source>
</evidence>
<comment type="function">
    <text evidence="3 14 16">Endonuclease that specifically degrades the RNA of RNA-DNA hybrids.</text>
</comment>
<evidence type="ECO:0000256" key="8">
    <source>
        <dbReference type="ARBA" id="ARBA00022490"/>
    </source>
</evidence>
<dbReference type="GO" id="GO:0004523">
    <property type="term" value="F:RNA-DNA hybrid ribonuclease activity"/>
    <property type="evidence" value="ECO:0007669"/>
    <property type="project" value="UniProtKB-UniRule"/>
</dbReference>
<dbReference type="AlphaFoldDB" id="A0A1L3GSI4"/>
<dbReference type="CDD" id="cd07182">
    <property type="entry name" value="RNase_HII_bacteria_HII_like"/>
    <property type="match status" value="1"/>
</dbReference>
<dbReference type="RefSeq" id="WP_072284879.1">
    <property type="nucleotide sequence ID" value="NZ_CP015519.1"/>
</dbReference>